<evidence type="ECO:0000313" key="2">
    <source>
        <dbReference type="WBParaSite" id="ACAC_0001362801-mRNA-1"/>
    </source>
</evidence>
<sequence length="153" mass="17603">MVVAWRRGIVCSHEGLPISDELYLSNELISILITEFIQVYLMTTVQMTVQMIALLFRTLCALQTEIRKRRGRAPHVGQLLDVSHFLLINMVQKGTSESKTGPKTTEQTPTSDWKYIKWRELTVATKLPMLSAEILNFEAVFHRNDTLKYSTLF</sequence>
<reference evidence="1" key="1">
    <citation type="submission" date="2012-09" db="EMBL/GenBank/DDBJ databases">
        <authorList>
            <person name="Martin A.A."/>
        </authorList>
    </citation>
    <scope>NUCLEOTIDE SEQUENCE</scope>
</reference>
<protein>
    <submittedName>
        <fullName evidence="2">Uncharacterized protein</fullName>
    </submittedName>
</protein>
<dbReference type="Proteomes" id="UP000035642">
    <property type="component" value="Unassembled WGS sequence"/>
</dbReference>
<dbReference type="WBParaSite" id="ACAC_0001362801-mRNA-1">
    <property type="protein sequence ID" value="ACAC_0001362801-mRNA-1"/>
    <property type="gene ID" value="ACAC_0001362801"/>
</dbReference>
<proteinExistence type="predicted"/>
<evidence type="ECO:0000313" key="1">
    <source>
        <dbReference type="Proteomes" id="UP000035642"/>
    </source>
</evidence>
<keyword evidence="1" id="KW-1185">Reference proteome</keyword>
<reference evidence="2" key="2">
    <citation type="submission" date="2017-02" db="UniProtKB">
        <authorList>
            <consortium name="WormBaseParasite"/>
        </authorList>
    </citation>
    <scope>IDENTIFICATION</scope>
</reference>
<accession>A0A0K0DPD9</accession>
<name>A0A0K0DPD9_ANGCA</name>
<dbReference type="AlphaFoldDB" id="A0A0K0DPD9"/>
<organism evidence="1 2">
    <name type="scientific">Angiostrongylus cantonensis</name>
    <name type="common">Rat lungworm</name>
    <dbReference type="NCBI Taxonomy" id="6313"/>
    <lineage>
        <taxon>Eukaryota</taxon>
        <taxon>Metazoa</taxon>
        <taxon>Ecdysozoa</taxon>
        <taxon>Nematoda</taxon>
        <taxon>Chromadorea</taxon>
        <taxon>Rhabditida</taxon>
        <taxon>Rhabditina</taxon>
        <taxon>Rhabditomorpha</taxon>
        <taxon>Strongyloidea</taxon>
        <taxon>Metastrongylidae</taxon>
        <taxon>Angiostrongylus</taxon>
    </lineage>
</organism>